<dbReference type="GO" id="GO:0016491">
    <property type="term" value="F:oxidoreductase activity"/>
    <property type="evidence" value="ECO:0007669"/>
    <property type="project" value="UniProtKB-ARBA"/>
</dbReference>
<dbReference type="Pfam" id="PF14697">
    <property type="entry name" value="Fer4_21"/>
    <property type="match status" value="1"/>
</dbReference>
<dbReference type="RefSeq" id="WP_223792164.1">
    <property type="nucleotide sequence ID" value="NZ_JAIOUQ010000013.1"/>
</dbReference>
<feature type="domain" description="4Fe-4S ferredoxin-type" evidence="5">
    <location>
        <begin position="421"/>
        <end position="450"/>
    </location>
</feature>
<feature type="domain" description="4Fe-4S ferredoxin-type" evidence="5">
    <location>
        <begin position="392"/>
        <end position="420"/>
    </location>
</feature>
<dbReference type="CDD" id="cd10549">
    <property type="entry name" value="MtMvhB_like"/>
    <property type="match status" value="2"/>
</dbReference>
<dbReference type="Pfam" id="PF13237">
    <property type="entry name" value="Fer4_10"/>
    <property type="match status" value="1"/>
</dbReference>
<dbReference type="Pfam" id="PF12800">
    <property type="entry name" value="Fer4_4"/>
    <property type="match status" value="2"/>
</dbReference>
<dbReference type="SUPFAM" id="SSF54862">
    <property type="entry name" value="4Fe-4S ferredoxins"/>
    <property type="match status" value="3"/>
</dbReference>
<gene>
    <name evidence="6" type="ORF">K8N75_11165</name>
</gene>
<dbReference type="AlphaFoldDB" id="A0A8T5UWD9"/>
<accession>A0A8T5UWD9</accession>
<dbReference type="PANTHER" id="PTHR43687:SF1">
    <property type="entry name" value="FERREDOXIN III"/>
    <property type="match status" value="1"/>
</dbReference>
<dbReference type="InterPro" id="IPR050572">
    <property type="entry name" value="Fe-S_Ferredoxin"/>
</dbReference>
<feature type="domain" description="4Fe-4S ferredoxin-type" evidence="5">
    <location>
        <begin position="20"/>
        <end position="51"/>
    </location>
</feature>
<dbReference type="PANTHER" id="PTHR43687">
    <property type="entry name" value="ADENYLYLSULFATE REDUCTASE, BETA SUBUNIT"/>
    <property type="match status" value="1"/>
</dbReference>
<evidence type="ECO:0000256" key="1">
    <source>
        <dbReference type="ARBA" id="ARBA00022485"/>
    </source>
</evidence>
<feature type="domain" description="4Fe-4S ferredoxin-type" evidence="5">
    <location>
        <begin position="341"/>
        <end position="370"/>
    </location>
</feature>
<evidence type="ECO:0000313" key="6">
    <source>
        <dbReference type="EMBL" id="MBZ2166597.1"/>
    </source>
</evidence>
<dbReference type="EMBL" id="JAIOUQ010000013">
    <property type="protein sequence ID" value="MBZ2166597.1"/>
    <property type="molecule type" value="Genomic_DNA"/>
</dbReference>
<dbReference type="InterPro" id="IPR017900">
    <property type="entry name" value="4Fe4S_Fe_S_CS"/>
</dbReference>
<keyword evidence="7" id="KW-1185">Reference proteome</keyword>
<dbReference type="PROSITE" id="PS51379">
    <property type="entry name" value="4FE4S_FER_2"/>
    <property type="match status" value="10"/>
</dbReference>
<organism evidence="6 7">
    <name type="scientific">Methanobacterium spitsbergense</name>
    <dbReference type="NCBI Taxonomy" id="2874285"/>
    <lineage>
        <taxon>Archaea</taxon>
        <taxon>Methanobacteriati</taxon>
        <taxon>Methanobacteriota</taxon>
        <taxon>Methanomada group</taxon>
        <taxon>Methanobacteria</taxon>
        <taxon>Methanobacteriales</taxon>
        <taxon>Methanobacteriaceae</taxon>
        <taxon>Methanobacterium</taxon>
    </lineage>
</organism>
<feature type="domain" description="4Fe-4S ferredoxin-type" evidence="5">
    <location>
        <begin position="192"/>
        <end position="221"/>
    </location>
</feature>
<dbReference type="Pfam" id="PF00037">
    <property type="entry name" value="Fer4"/>
    <property type="match status" value="1"/>
</dbReference>
<feature type="domain" description="4Fe-4S ferredoxin-type" evidence="5">
    <location>
        <begin position="88"/>
        <end position="117"/>
    </location>
</feature>
<evidence type="ECO:0000256" key="4">
    <source>
        <dbReference type="ARBA" id="ARBA00023014"/>
    </source>
</evidence>
<dbReference type="InterPro" id="IPR017896">
    <property type="entry name" value="4Fe4S_Fe-S-bd"/>
</dbReference>
<protein>
    <submittedName>
        <fullName evidence="6">4Fe-4S binding protein</fullName>
    </submittedName>
</protein>
<keyword evidence="3" id="KW-0408">Iron</keyword>
<dbReference type="Proteomes" id="UP000825933">
    <property type="component" value="Unassembled WGS sequence"/>
</dbReference>
<evidence type="ECO:0000256" key="3">
    <source>
        <dbReference type="ARBA" id="ARBA00023004"/>
    </source>
</evidence>
<sequence length="454" mass="50056">MPTTTNNTKKYCKPLREVEVDYKIDHSKCETCEDKPCLLSCPVAAINESVNGEIEIDDKCVGCVLCREACPYDAIKMETTLSEPIRENIPNINTKLCRQCGSCVKACKTGSIQLISSGTEEAHSEINEDTCVRCGYCARVCPTEAIKYGEILPRSVVGGKAIVVDQKNCIGCMTCTRVCPSKGAINVGNVSKLPFINPSYCARCEECMNVCPSAAIRYSSRKRAYQNFSKIKTMEIVSELLEKEAGKLSNDAVRINSILNSIARDVALKHEEKNFYEDVTGLIKDEITSMLNSELEIEDIQEIIGATTPKRDINVIEEDCIGCSECIAECPVDCIELEIPSPVHIDTESCVYCGKCVDKCKFNAITLIEEHFQVKDGKIFYVREELLKPRTGEIGTDVNACMACGVCVKKCPTQALKLEKDEVIVDSSKCILCGECDIICPVNAIKLKTDTNDI</sequence>
<dbReference type="Pfam" id="PF13183">
    <property type="entry name" value="Fer4_8"/>
    <property type="match status" value="1"/>
</dbReference>
<dbReference type="Gene3D" id="3.30.70.20">
    <property type="match status" value="5"/>
</dbReference>
<dbReference type="PROSITE" id="PS00198">
    <property type="entry name" value="4FE4S_FER_1"/>
    <property type="match status" value="5"/>
</dbReference>
<dbReference type="GO" id="GO:0046872">
    <property type="term" value="F:metal ion binding"/>
    <property type="evidence" value="ECO:0007669"/>
    <property type="project" value="UniProtKB-KW"/>
</dbReference>
<proteinExistence type="predicted"/>
<keyword evidence="1" id="KW-0004">4Fe-4S</keyword>
<comment type="caution">
    <text evidence="6">The sequence shown here is derived from an EMBL/GenBank/DDBJ whole genome shotgun (WGS) entry which is preliminary data.</text>
</comment>
<dbReference type="GO" id="GO:0051539">
    <property type="term" value="F:4 iron, 4 sulfur cluster binding"/>
    <property type="evidence" value="ECO:0007669"/>
    <property type="project" value="UniProtKB-KW"/>
</dbReference>
<reference evidence="7" key="1">
    <citation type="journal article" date="2022" name="Microbiol. Resour. Announc.">
        <title>Draft Genome Sequence of a Methanogenic Archaeon from West Spitsbergen Permafrost.</title>
        <authorList>
            <person name="Trubitsyn V."/>
            <person name="Rivkina E."/>
            <person name="Shcherbakova V."/>
        </authorList>
    </citation>
    <scope>NUCLEOTIDE SEQUENCE [LARGE SCALE GENOMIC DNA]</scope>
    <source>
        <strain evidence="7">VT</strain>
    </source>
</reference>
<name>A0A8T5UWD9_9EURY</name>
<evidence type="ECO:0000313" key="7">
    <source>
        <dbReference type="Proteomes" id="UP000825933"/>
    </source>
</evidence>
<feature type="domain" description="4Fe-4S ferredoxin-type" evidence="5">
    <location>
        <begin position="160"/>
        <end position="190"/>
    </location>
</feature>
<evidence type="ECO:0000259" key="5">
    <source>
        <dbReference type="PROSITE" id="PS51379"/>
    </source>
</evidence>
<keyword evidence="4" id="KW-0411">Iron-sulfur</keyword>
<feature type="domain" description="4Fe-4S ferredoxin-type" evidence="5">
    <location>
        <begin position="52"/>
        <end position="80"/>
    </location>
</feature>
<feature type="domain" description="4Fe-4S ferredoxin-type" evidence="5">
    <location>
        <begin position="122"/>
        <end position="151"/>
    </location>
</feature>
<feature type="domain" description="4Fe-4S ferredoxin-type" evidence="5">
    <location>
        <begin position="311"/>
        <end position="340"/>
    </location>
</feature>
<keyword evidence="2" id="KW-0479">Metal-binding</keyword>
<evidence type="ECO:0000256" key="2">
    <source>
        <dbReference type="ARBA" id="ARBA00022723"/>
    </source>
</evidence>